<keyword evidence="2" id="KW-1185">Reference proteome</keyword>
<evidence type="ECO:0000313" key="2">
    <source>
        <dbReference type="Proteomes" id="UP000824469"/>
    </source>
</evidence>
<gene>
    <name evidence="1" type="ORF">KI387_028287</name>
</gene>
<evidence type="ECO:0000313" key="1">
    <source>
        <dbReference type="EMBL" id="KAH9313252.1"/>
    </source>
</evidence>
<reference evidence="1 2" key="1">
    <citation type="journal article" date="2021" name="Nat. Plants">
        <title>The Taxus genome provides insights into paclitaxel biosynthesis.</title>
        <authorList>
            <person name="Xiong X."/>
            <person name="Gou J."/>
            <person name="Liao Q."/>
            <person name="Li Y."/>
            <person name="Zhou Q."/>
            <person name="Bi G."/>
            <person name="Li C."/>
            <person name="Du R."/>
            <person name="Wang X."/>
            <person name="Sun T."/>
            <person name="Guo L."/>
            <person name="Liang H."/>
            <person name="Lu P."/>
            <person name="Wu Y."/>
            <person name="Zhang Z."/>
            <person name="Ro D.K."/>
            <person name="Shang Y."/>
            <person name="Huang S."/>
            <person name="Yan J."/>
        </authorList>
    </citation>
    <scope>NUCLEOTIDE SEQUENCE [LARGE SCALE GENOMIC DNA]</scope>
    <source>
        <strain evidence="1">Ta-2019</strain>
    </source>
</reference>
<proteinExistence type="predicted"/>
<feature type="non-terminal residue" evidence="1">
    <location>
        <position position="148"/>
    </location>
</feature>
<dbReference type="EMBL" id="JAHRHJ020000006">
    <property type="protein sequence ID" value="KAH9313252.1"/>
    <property type="molecule type" value="Genomic_DNA"/>
</dbReference>
<comment type="caution">
    <text evidence="1">The sequence shown here is derived from an EMBL/GenBank/DDBJ whole genome shotgun (WGS) entry which is preliminary data.</text>
</comment>
<organism evidence="1 2">
    <name type="scientific">Taxus chinensis</name>
    <name type="common">Chinese yew</name>
    <name type="synonym">Taxus wallichiana var. chinensis</name>
    <dbReference type="NCBI Taxonomy" id="29808"/>
    <lineage>
        <taxon>Eukaryota</taxon>
        <taxon>Viridiplantae</taxon>
        <taxon>Streptophyta</taxon>
        <taxon>Embryophyta</taxon>
        <taxon>Tracheophyta</taxon>
        <taxon>Spermatophyta</taxon>
        <taxon>Pinopsida</taxon>
        <taxon>Pinidae</taxon>
        <taxon>Conifers II</taxon>
        <taxon>Cupressales</taxon>
        <taxon>Taxaceae</taxon>
        <taxon>Taxus</taxon>
    </lineage>
</organism>
<dbReference type="AlphaFoldDB" id="A0AA38LAD6"/>
<dbReference type="Proteomes" id="UP000824469">
    <property type="component" value="Unassembled WGS sequence"/>
</dbReference>
<sequence length="148" mass="16803">MGDSAKVEEIIREIFDEGDSGARFAGETETDATLVNCGFLEKEKGKMVYLVDDEEVENIDVDHSTGRHEVLDSTDKTTRAYHEPMKTKKVNIGLYVEAKEAIIADYFFDFEVAKIIELLRDYKDLFLQGYHELKGMHESLGEMKIDAG</sequence>
<accession>A0AA38LAD6</accession>
<protein>
    <submittedName>
        <fullName evidence="1">Uncharacterized protein</fullName>
    </submittedName>
</protein>
<name>A0AA38LAD6_TAXCH</name>